<dbReference type="Pfam" id="PF03061">
    <property type="entry name" value="4HBT"/>
    <property type="match status" value="1"/>
</dbReference>
<dbReference type="InterPro" id="IPR052723">
    <property type="entry name" value="Acyl-CoA_thioesterase_PaaI"/>
</dbReference>
<protein>
    <recommendedName>
        <fullName evidence="2">Thioesterase domain-containing protein</fullName>
    </recommendedName>
</protein>
<accession>X1FFB1</accession>
<dbReference type="NCBIfam" id="TIGR00369">
    <property type="entry name" value="unchar_dom_1"/>
    <property type="match status" value="1"/>
</dbReference>
<dbReference type="PANTHER" id="PTHR42856">
    <property type="entry name" value="ACYL-COENZYME A THIOESTERASE PAAI"/>
    <property type="match status" value="1"/>
</dbReference>
<evidence type="ECO:0000313" key="3">
    <source>
        <dbReference type="EMBL" id="GAH31220.1"/>
    </source>
</evidence>
<keyword evidence="1" id="KW-0378">Hydrolase</keyword>
<dbReference type="Gene3D" id="3.10.129.10">
    <property type="entry name" value="Hotdog Thioesterase"/>
    <property type="match status" value="1"/>
</dbReference>
<dbReference type="InterPro" id="IPR006683">
    <property type="entry name" value="Thioestr_dom"/>
</dbReference>
<dbReference type="AlphaFoldDB" id="X1FFB1"/>
<evidence type="ECO:0000256" key="1">
    <source>
        <dbReference type="ARBA" id="ARBA00022801"/>
    </source>
</evidence>
<proteinExistence type="predicted"/>
<name>X1FFB1_9ZZZZ</name>
<evidence type="ECO:0000259" key="2">
    <source>
        <dbReference type="Pfam" id="PF03061"/>
    </source>
</evidence>
<gene>
    <name evidence="3" type="ORF">S03H2_03908</name>
</gene>
<dbReference type="GO" id="GO:0016289">
    <property type="term" value="F:acyl-CoA hydrolase activity"/>
    <property type="evidence" value="ECO:0007669"/>
    <property type="project" value="TreeGrafter"/>
</dbReference>
<comment type="caution">
    <text evidence="3">The sequence shown here is derived from an EMBL/GenBank/DDBJ whole genome shotgun (WGS) entry which is preliminary data.</text>
</comment>
<dbReference type="EMBL" id="BARU01001496">
    <property type="protein sequence ID" value="GAH31220.1"/>
    <property type="molecule type" value="Genomic_DNA"/>
</dbReference>
<dbReference type="SUPFAM" id="SSF54637">
    <property type="entry name" value="Thioesterase/thiol ester dehydrase-isomerase"/>
    <property type="match status" value="1"/>
</dbReference>
<organism evidence="3">
    <name type="scientific">marine sediment metagenome</name>
    <dbReference type="NCBI Taxonomy" id="412755"/>
    <lineage>
        <taxon>unclassified sequences</taxon>
        <taxon>metagenomes</taxon>
        <taxon>ecological metagenomes</taxon>
    </lineage>
</organism>
<dbReference type="InterPro" id="IPR003736">
    <property type="entry name" value="PAAI_dom"/>
</dbReference>
<feature type="domain" description="Thioesterase" evidence="2">
    <location>
        <begin position="52"/>
        <end position="125"/>
    </location>
</feature>
<dbReference type="CDD" id="cd03443">
    <property type="entry name" value="PaaI_thioesterase"/>
    <property type="match status" value="1"/>
</dbReference>
<dbReference type="PANTHER" id="PTHR42856:SF1">
    <property type="entry name" value="ACYL-COENZYME A THIOESTERASE PAAI"/>
    <property type="match status" value="1"/>
</dbReference>
<reference evidence="3" key="1">
    <citation type="journal article" date="2014" name="Front. Microbiol.">
        <title>High frequency of phylogenetically diverse reductive dehalogenase-homologous genes in deep subseafloor sedimentary metagenomes.</title>
        <authorList>
            <person name="Kawai M."/>
            <person name="Futagami T."/>
            <person name="Toyoda A."/>
            <person name="Takaki Y."/>
            <person name="Nishi S."/>
            <person name="Hori S."/>
            <person name="Arai W."/>
            <person name="Tsubouchi T."/>
            <person name="Morono Y."/>
            <person name="Uchiyama I."/>
            <person name="Ito T."/>
            <person name="Fujiyama A."/>
            <person name="Inagaki F."/>
            <person name="Takami H."/>
        </authorList>
    </citation>
    <scope>NUCLEOTIDE SEQUENCE</scope>
    <source>
        <strain evidence="3">Expedition CK06-06</strain>
    </source>
</reference>
<sequence length="153" mass="17040">MNKEETLPLGEFKERVRRDPFAQLLGIEIDQVRKGYARVSLKIKDKFKNFSGYVHGGLIFSLADQAFAAASNSMGILALGLQMNISYISAARVGDKLVAEANQVNFGKRISVYKIEVRNTSGKLIADCQGTVYQKIRKEKNEGKGKGHEPYKL</sequence>
<dbReference type="InterPro" id="IPR029069">
    <property type="entry name" value="HotDog_dom_sf"/>
</dbReference>